<organism evidence="1 2">
    <name type="scientific">Mediterraneibacter gnavus</name>
    <name type="common">Ruminococcus gnavus</name>
    <dbReference type="NCBI Taxonomy" id="33038"/>
    <lineage>
        <taxon>Bacteria</taxon>
        <taxon>Bacillati</taxon>
        <taxon>Bacillota</taxon>
        <taxon>Clostridia</taxon>
        <taxon>Lachnospirales</taxon>
        <taxon>Lachnospiraceae</taxon>
        <taxon>Mediterraneibacter</taxon>
    </lineage>
</organism>
<dbReference type="Proteomes" id="UP000283981">
    <property type="component" value="Unassembled WGS sequence"/>
</dbReference>
<name>A0A414UPX2_MEDGN</name>
<sequence>MFIGSADEKLFDRSYEELEAALKTEAISDRYVAVYLQYYFSSHLSEKECNILNRNMEFFETYCDKKLQDLSFSERM</sequence>
<accession>A0A414UPX2</accession>
<dbReference type="AlphaFoldDB" id="A0A414UPX2"/>
<reference evidence="1 2" key="1">
    <citation type="submission" date="2018-08" db="EMBL/GenBank/DDBJ databases">
        <title>A genome reference for cultivated species of the human gut microbiota.</title>
        <authorList>
            <person name="Zou Y."/>
            <person name="Xue W."/>
            <person name="Luo G."/>
        </authorList>
    </citation>
    <scope>NUCLEOTIDE SEQUENCE [LARGE SCALE GENOMIC DNA]</scope>
    <source>
        <strain evidence="1 2">AM21-18</strain>
    </source>
</reference>
<protein>
    <submittedName>
        <fullName evidence="1">Uncharacterized protein</fullName>
    </submittedName>
</protein>
<comment type="caution">
    <text evidence="1">The sequence shown here is derived from an EMBL/GenBank/DDBJ whole genome shotgun (WGS) entry which is preliminary data.</text>
</comment>
<evidence type="ECO:0000313" key="2">
    <source>
        <dbReference type="Proteomes" id="UP000283981"/>
    </source>
</evidence>
<gene>
    <name evidence="1" type="ORF">DW243_19320</name>
</gene>
<feature type="non-terminal residue" evidence="1">
    <location>
        <position position="76"/>
    </location>
</feature>
<proteinExistence type="predicted"/>
<dbReference type="EMBL" id="QRIS01000146">
    <property type="protein sequence ID" value="RHG75366.1"/>
    <property type="molecule type" value="Genomic_DNA"/>
</dbReference>
<evidence type="ECO:0000313" key="1">
    <source>
        <dbReference type="EMBL" id="RHG75366.1"/>
    </source>
</evidence>